<reference evidence="1" key="2">
    <citation type="submission" date="2022-08" db="UniProtKB">
        <authorList>
            <consortium name="EnsemblMetazoa"/>
        </authorList>
    </citation>
    <scope>IDENTIFICATION</scope>
    <source>
        <strain evidence="1">STECLA/ALBI9_A</strain>
    </source>
</reference>
<dbReference type="VEuPathDB" id="VectorBase:AALB008615"/>
<dbReference type="AlphaFoldDB" id="A0A182FPZ6"/>
<proteinExistence type="predicted"/>
<dbReference type="Proteomes" id="UP000069272">
    <property type="component" value="Chromosome 2R"/>
</dbReference>
<sequence length="244" mass="27215">MVSLVSRNPCLRVAVVVSLLLATVLPATDATYLETYQLQLGELHERMVTGIGSRFGENSALGKELVEQGVLPLVAEGTVAIRGANRELVEGVAALRPNETSDDCWSTVDSLVYLYTQFAQWDLQDCVYGGYSQWLRYDASERFNPRAQELHRTSSDVISAIVEVLSEDNPVADAANVEGRLDANLDHFNELWIDGDQDLAEELDRHPLREEALGEYMRQCIDRTIEASRDDVLYTIAYAETICV</sequence>
<dbReference type="GeneID" id="118456797"/>
<accession>A0A182FPZ6</accession>
<dbReference type="VEuPathDB" id="VectorBase:AALB20_036443"/>
<organism evidence="1 2">
    <name type="scientific">Anopheles albimanus</name>
    <name type="common">New world malaria mosquito</name>
    <dbReference type="NCBI Taxonomy" id="7167"/>
    <lineage>
        <taxon>Eukaryota</taxon>
        <taxon>Metazoa</taxon>
        <taxon>Ecdysozoa</taxon>
        <taxon>Arthropoda</taxon>
        <taxon>Hexapoda</taxon>
        <taxon>Insecta</taxon>
        <taxon>Pterygota</taxon>
        <taxon>Neoptera</taxon>
        <taxon>Endopterygota</taxon>
        <taxon>Diptera</taxon>
        <taxon>Nematocera</taxon>
        <taxon>Culicoidea</taxon>
        <taxon>Culicidae</taxon>
        <taxon>Anophelinae</taxon>
        <taxon>Anopheles</taxon>
    </lineage>
</organism>
<reference evidence="1 2" key="1">
    <citation type="journal article" date="2017" name="G3 (Bethesda)">
        <title>The Physical Genome Mapping of Anopheles albimanus Corrected Scaffold Misassemblies and Identified Interarm Rearrangements in Genus Anopheles.</title>
        <authorList>
            <person name="Artemov G.N."/>
            <person name="Peery A.N."/>
            <person name="Jiang X."/>
            <person name="Tu Z."/>
            <person name="Stegniy V.N."/>
            <person name="Sharakhova M.V."/>
            <person name="Sharakhov I.V."/>
        </authorList>
    </citation>
    <scope>NUCLEOTIDE SEQUENCE [LARGE SCALE GENOMIC DNA]</scope>
    <source>
        <strain evidence="1 2">ALBI9_A</strain>
    </source>
</reference>
<dbReference type="OrthoDB" id="7737588at2759"/>
<evidence type="ECO:0000313" key="2">
    <source>
        <dbReference type="Proteomes" id="UP000069272"/>
    </source>
</evidence>
<dbReference type="RefSeq" id="XP_035773778.1">
    <property type="nucleotide sequence ID" value="XM_035917885.1"/>
</dbReference>
<name>A0A182FPZ6_ANOAL</name>
<keyword evidence="2" id="KW-1185">Reference proteome</keyword>
<dbReference type="KEGG" id="aali:118456797"/>
<protein>
    <submittedName>
        <fullName evidence="1">Uncharacterized protein</fullName>
    </submittedName>
</protein>
<dbReference type="EnsemblMetazoa" id="AALB008615-RA">
    <property type="protein sequence ID" value="AALB008615-PA"/>
    <property type="gene ID" value="AALB008615"/>
</dbReference>
<evidence type="ECO:0000313" key="1">
    <source>
        <dbReference type="EnsemblMetazoa" id="AALB008615-PA"/>
    </source>
</evidence>